<dbReference type="AlphaFoldDB" id="A0A7J6PE62"/>
<dbReference type="EMBL" id="JABANP010000032">
    <property type="protein sequence ID" value="KAF4694488.1"/>
    <property type="molecule type" value="Genomic_DNA"/>
</dbReference>
<evidence type="ECO:0000313" key="2">
    <source>
        <dbReference type="Proteomes" id="UP000541610"/>
    </source>
</evidence>
<proteinExistence type="predicted"/>
<dbReference type="OrthoDB" id="10476942at2759"/>
<accession>A0A7J6PE62</accession>
<dbReference type="Proteomes" id="UP000541610">
    <property type="component" value="Unassembled WGS sequence"/>
</dbReference>
<gene>
    <name evidence="1" type="ORF">FOZ60_008065</name>
</gene>
<comment type="caution">
    <text evidence="1">The sequence shown here is derived from an EMBL/GenBank/DDBJ whole genome shotgun (WGS) entry which is preliminary data.</text>
</comment>
<protein>
    <submittedName>
        <fullName evidence="1">Uncharacterized protein</fullName>
    </submittedName>
</protein>
<sequence>MHVPTLLLINHARSYSRQQQQTMQNAVVIEMKIDLTTVMRPSPMIFCSHYSGEGFSDDMANSFFSIAMVVYQFATSATSVEHNKCHEAN</sequence>
<organism evidence="1 2">
    <name type="scientific">Perkinsus olseni</name>
    <name type="common">Perkinsus atlanticus</name>
    <dbReference type="NCBI Taxonomy" id="32597"/>
    <lineage>
        <taxon>Eukaryota</taxon>
        <taxon>Sar</taxon>
        <taxon>Alveolata</taxon>
        <taxon>Perkinsozoa</taxon>
        <taxon>Perkinsea</taxon>
        <taxon>Perkinsida</taxon>
        <taxon>Perkinsidae</taxon>
        <taxon>Perkinsus</taxon>
    </lineage>
</organism>
<reference evidence="1 2" key="1">
    <citation type="submission" date="2020-04" db="EMBL/GenBank/DDBJ databases">
        <title>Perkinsus olseni comparative genomics.</title>
        <authorList>
            <person name="Bogema D.R."/>
        </authorList>
    </citation>
    <scope>NUCLEOTIDE SEQUENCE [LARGE SCALE GENOMIC DNA]</scope>
    <source>
        <strain evidence="1">00978-12</strain>
    </source>
</reference>
<evidence type="ECO:0000313" key="1">
    <source>
        <dbReference type="EMBL" id="KAF4694488.1"/>
    </source>
</evidence>
<name>A0A7J6PE62_PEROL</name>